<organism evidence="2 3">
    <name type="scientific">Cirrhinus mrigala</name>
    <name type="common">Mrigala</name>
    <dbReference type="NCBI Taxonomy" id="683832"/>
    <lineage>
        <taxon>Eukaryota</taxon>
        <taxon>Metazoa</taxon>
        <taxon>Chordata</taxon>
        <taxon>Craniata</taxon>
        <taxon>Vertebrata</taxon>
        <taxon>Euteleostomi</taxon>
        <taxon>Actinopterygii</taxon>
        <taxon>Neopterygii</taxon>
        <taxon>Teleostei</taxon>
        <taxon>Ostariophysi</taxon>
        <taxon>Cypriniformes</taxon>
        <taxon>Cyprinidae</taxon>
        <taxon>Labeoninae</taxon>
        <taxon>Labeonini</taxon>
        <taxon>Cirrhinus</taxon>
    </lineage>
</organism>
<reference evidence="2 3" key="1">
    <citation type="submission" date="2024-05" db="EMBL/GenBank/DDBJ databases">
        <title>Genome sequencing and assembly of Indian major carp, Cirrhinus mrigala (Hamilton, 1822).</title>
        <authorList>
            <person name="Mohindra V."/>
            <person name="Chowdhury L.M."/>
            <person name="Lal K."/>
            <person name="Jena J.K."/>
        </authorList>
    </citation>
    <scope>NUCLEOTIDE SEQUENCE [LARGE SCALE GENOMIC DNA]</scope>
    <source>
        <strain evidence="2">CM1030</strain>
        <tissue evidence="2">Blood</tissue>
    </source>
</reference>
<keyword evidence="3" id="KW-1185">Reference proteome</keyword>
<evidence type="ECO:0000313" key="2">
    <source>
        <dbReference type="EMBL" id="KAL0167438.1"/>
    </source>
</evidence>
<comment type="caution">
    <text evidence="2">The sequence shown here is derived from an EMBL/GenBank/DDBJ whole genome shotgun (WGS) entry which is preliminary data.</text>
</comment>
<feature type="non-terminal residue" evidence="2">
    <location>
        <position position="109"/>
    </location>
</feature>
<accession>A0ABD0NZZ5</accession>
<name>A0ABD0NZZ5_CIRMR</name>
<feature type="region of interest" description="Disordered" evidence="1">
    <location>
        <begin position="67"/>
        <end position="109"/>
    </location>
</feature>
<evidence type="ECO:0000313" key="3">
    <source>
        <dbReference type="Proteomes" id="UP001529510"/>
    </source>
</evidence>
<dbReference type="Proteomes" id="UP001529510">
    <property type="component" value="Unassembled WGS sequence"/>
</dbReference>
<proteinExistence type="predicted"/>
<gene>
    <name evidence="2" type="ORF">M9458_035660</name>
</gene>
<feature type="compositionally biased region" description="Basic and acidic residues" evidence="1">
    <location>
        <begin position="97"/>
        <end position="109"/>
    </location>
</feature>
<dbReference type="EMBL" id="JAMKFB020000018">
    <property type="protein sequence ID" value="KAL0167438.1"/>
    <property type="molecule type" value="Genomic_DNA"/>
</dbReference>
<sequence length="109" mass="12876">MAERMAARLSAQEEQIEVLSREIRFLQDGLTGGFDFSTLASGPNLDELRVENEKLQYRLLHLRRNLRAEQELEENNQKQRTNKPEEKQRANTQKNQNKHDEQKEKSRAK</sequence>
<protein>
    <submittedName>
        <fullName evidence="2">Uncharacterized protein</fullName>
    </submittedName>
</protein>
<evidence type="ECO:0000256" key="1">
    <source>
        <dbReference type="SAM" id="MobiDB-lite"/>
    </source>
</evidence>
<dbReference type="AlphaFoldDB" id="A0ABD0NZZ5"/>